<dbReference type="InterPro" id="IPR008225">
    <property type="entry name" value="F420-0_g-glutamyl_ligase"/>
</dbReference>
<evidence type="ECO:0000256" key="3">
    <source>
        <dbReference type="ARBA" id="ARBA00022741"/>
    </source>
</evidence>
<dbReference type="PANTHER" id="PTHR47917">
    <property type="match status" value="1"/>
</dbReference>
<dbReference type="Proteomes" id="UP000050874">
    <property type="component" value="Unassembled WGS sequence"/>
</dbReference>
<evidence type="ECO:0000313" key="10">
    <source>
        <dbReference type="Proteomes" id="UP000050874"/>
    </source>
</evidence>
<evidence type="ECO:0000256" key="6">
    <source>
        <dbReference type="ARBA" id="ARBA00023134"/>
    </source>
</evidence>
<evidence type="ECO:0000256" key="1">
    <source>
        <dbReference type="ARBA" id="ARBA00022598"/>
    </source>
</evidence>
<dbReference type="GO" id="GO:0046872">
    <property type="term" value="F:metal ion binding"/>
    <property type="evidence" value="ECO:0007669"/>
    <property type="project" value="UniProtKB-KW"/>
</dbReference>
<protein>
    <submittedName>
        <fullName evidence="9">F420-0--gamma-glutamyl ligase</fullName>
    </submittedName>
</protein>
<keyword evidence="4" id="KW-0460">Magnesium</keyword>
<dbReference type="NCBIfam" id="NF009809">
    <property type="entry name" value="PRK13293.1"/>
    <property type="match status" value="1"/>
</dbReference>
<dbReference type="AlphaFoldDB" id="A0A0R2PLE0"/>
<feature type="domain" description="Coenzyme F420:L-glutamate ligase-like" evidence="8">
    <location>
        <begin position="12"/>
        <end position="229"/>
    </location>
</feature>
<evidence type="ECO:0000256" key="7">
    <source>
        <dbReference type="ARBA" id="ARBA00023211"/>
    </source>
</evidence>
<keyword evidence="5" id="KW-0630">Potassium</keyword>
<dbReference type="SUPFAM" id="SSF144010">
    <property type="entry name" value="CofE-like"/>
    <property type="match status" value="1"/>
</dbReference>
<dbReference type="Gene3D" id="3.30.1330.100">
    <property type="entry name" value="CofE-like"/>
    <property type="match status" value="1"/>
</dbReference>
<reference evidence="10" key="1">
    <citation type="submission" date="2015-10" db="EMBL/GenBank/DDBJ databases">
        <title>Metagenome-Assembled Genomes uncover a global brackish microbiome.</title>
        <authorList>
            <person name="Hugerth L.W."/>
            <person name="Larsson J."/>
            <person name="Alneberg J."/>
            <person name="Lindh M.V."/>
            <person name="Legrand C."/>
            <person name="Pinhassi J."/>
            <person name="Andersson A."/>
        </authorList>
    </citation>
    <scope>NUCLEOTIDE SEQUENCE [LARGE SCALE GENOMIC DNA]</scope>
</reference>
<name>A0A0R2PLE0_9GAMM</name>
<dbReference type="InterPro" id="IPR002847">
    <property type="entry name" value="F420-0_gamma-glut_ligase-dom"/>
</dbReference>
<keyword evidence="3" id="KW-0547">Nucleotide-binding</keyword>
<evidence type="ECO:0000256" key="4">
    <source>
        <dbReference type="ARBA" id="ARBA00022842"/>
    </source>
</evidence>
<proteinExistence type="predicted"/>
<dbReference type="Pfam" id="PF01996">
    <property type="entry name" value="F420_ligase"/>
    <property type="match status" value="1"/>
</dbReference>
<dbReference type="NCBIfam" id="TIGR01916">
    <property type="entry name" value="F420_cofE"/>
    <property type="match status" value="1"/>
</dbReference>
<evidence type="ECO:0000313" key="9">
    <source>
        <dbReference type="EMBL" id="KRO38904.1"/>
    </source>
</evidence>
<dbReference type="Gene3D" id="3.90.1660.10">
    <property type="entry name" value="CofE-like domain"/>
    <property type="match status" value="1"/>
</dbReference>
<dbReference type="EMBL" id="LIAV01000269">
    <property type="protein sequence ID" value="KRO38904.1"/>
    <property type="molecule type" value="Genomic_DNA"/>
</dbReference>
<gene>
    <name evidence="9" type="ORF">ABR63_05590</name>
</gene>
<comment type="caution">
    <text evidence="9">The sequence shown here is derived from an EMBL/GenBank/DDBJ whole genome shotgun (WGS) entry which is preliminary data.</text>
</comment>
<organism evidence="9 10">
    <name type="scientific">SAR86 cluster bacterium BACL1 MAG-120920-bin57</name>
    <dbReference type="NCBI Taxonomy" id="1655571"/>
    <lineage>
        <taxon>Bacteria</taxon>
        <taxon>Pseudomonadati</taxon>
        <taxon>Pseudomonadota</taxon>
        <taxon>Gammaproteobacteria</taxon>
        <taxon>SAR86 cluster</taxon>
    </lineage>
</organism>
<evidence type="ECO:0000259" key="8">
    <source>
        <dbReference type="Pfam" id="PF01996"/>
    </source>
</evidence>
<keyword evidence="1 9" id="KW-0436">Ligase</keyword>
<dbReference type="GO" id="GO:0052618">
    <property type="term" value="F:coenzyme F420-0:L-glutamate ligase activity"/>
    <property type="evidence" value="ECO:0007669"/>
    <property type="project" value="TreeGrafter"/>
</dbReference>
<dbReference type="PANTHER" id="PTHR47917:SF1">
    <property type="entry name" value="COENZYME F420:L-GLUTAMATE LIGASE"/>
    <property type="match status" value="1"/>
</dbReference>
<dbReference type="GO" id="GO:0005525">
    <property type="term" value="F:GTP binding"/>
    <property type="evidence" value="ECO:0007669"/>
    <property type="project" value="UniProtKB-KW"/>
</dbReference>
<evidence type="ECO:0000256" key="5">
    <source>
        <dbReference type="ARBA" id="ARBA00022958"/>
    </source>
</evidence>
<evidence type="ECO:0000256" key="2">
    <source>
        <dbReference type="ARBA" id="ARBA00022723"/>
    </source>
</evidence>
<keyword evidence="6" id="KW-0342">GTP-binding</keyword>
<sequence>MNSLYLTALESLPLIQPGDDLATLIIDQLVRQNLQLEDGDILTIAQKVVSKSENRYLDISTLVPTDEAISLSKKIDKDPQFIQAILNESKQVVRYRMGVLIVEHKLGFIHANAGIDRSNIDQTSNQILLLPENPDLSAKSLRESIAKYFNKNIGLIISDTMGRPFRNGIVGFAIGSSNIECVVDERGKKDLYGNILKVTQIAVADELAAAASLLMGQAAQKKPVVLIRGYKANFSEHASGKDLIRSEVEDLFR</sequence>
<accession>A0A0R2PLE0</accession>
<keyword evidence="7" id="KW-0464">Manganese</keyword>
<keyword evidence="2" id="KW-0479">Metal-binding</keyword>